<sequence length="359" mass="40458">MLKYIELKPDILFVHQVKFASANVKYFIDLVPTCFVPLESKIFNIYCNLVCIHGSDERIISLFKELRDSIHQSTLFNVILAHKKELVSSVVKYVLNFHLACCSACKRGDYESFQLLKKHNVPPSNFYVSHDMFVFACEGGNLNLVKYLESCMVLGSTVTDQAIFNGACRSGNMKIIEHISKDLCWILLDLDEALSSAARGAHLDVIKFLIGKGARNLNGALLYAARSGDMETIGFLIESGATNISGAFLRACFTNKIEAMKFLCETGDVSYQLGMPMCSTIEAAQFLMKYGAVPDVDCILNAIYSYDLDLLSFHVDKINDKKLMIELLEKEVYHWTKRSDWQVIEDSISVLGYKLNLRE</sequence>
<dbReference type="PANTHER" id="PTHR46586">
    <property type="entry name" value="ANKYRIN REPEAT-CONTAINING PROTEIN"/>
    <property type="match status" value="1"/>
</dbReference>
<comment type="caution">
    <text evidence="1">The sequence shown here is derived from an EMBL/GenBank/DDBJ whole genome shotgun (WGS) entry which is preliminary data.</text>
</comment>
<protein>
    <submittedName>
        <fullName evidence="1">Ankyrin repeat-containing protein</fullName>
    </submittedName>
</protein>
<dbReference type="PANTHER" id="PTHR46586:SF3">
    <property type="entry name" value="ANKYRIN REPEAT-CONTAINING PROTEIN"/>
    <property type="match status" value="1"/>
</dbReference>
<gene>
    <name evidence="1" type="ORF">AKO1_010431</name>
</gene>
<dbReference type="SUPFAM" id="SSF48403">
    <property type="entry name" value="Ankyrin repeat"/>
    <property type="match status" value="1"/>
</dbReference>
<dbReference type="Proteomes" id="UP001431209">
    <property type="component" value="Unassembled WGS sequence"/>
</dbReference>
<reference evidence="1 2" key="1">
    <citation type="submission" date="2024-03" db="EMBL/GenBank/DDBJ databases">
        <title>The Acrasis kona genome and developmental transcriptomes reveal deep origins of eukaryotic multicellular pathways.</title>
        <authorList>
            <person name="Sheikh S."/>
            <person name="Fu C.-J."/>
            <person name="Brown M.W."/>
            <person name="Baldauf S.L."/>
        </authorList>
    </citation>
    <scope>NUCLEOTIDE SEQUENCE [LARGE SCALE GENOMIC DNA]</scope>
    <source>
        <strain evidence="1 2">ATCC MYA-3509</strain>
    </source>
</reference>
<dbReference type="InterPro" id="IPR052050">
    <property type="entry name" value="SecEffector_AnkRepeat"/>
</dbReference>
<dbReference type="InterPro" id="IPR036770">
    <property type="entry name" value="Ankyrin_rpt-contain_sf"/>
</dbReference>
<accession>A0AAW2ZK87</accession>
<name>A0AAW2ZK87_9EUKA</name>
<proteinExistence type="predicted"/>
<keyword evidence="2" id="KW-1185">Reference proteome</keyword>
<evidence type="ECO:0000313" key="2">
    <source>
        <dbReference type="Proteomes" id="UP001431209"/>
    </source>
</evidence>
<dbReference type="AlphaFoldDB" id="A0AAW2ZK87"/>
<dbReference type="EMBL" id="JAOPGA020001569">
    <property type="protein sequence ID" value="KAL0489571.1"/>
    <property type="molecule type" value="Genomic_DNA"/>
</dbReference>
<evidence type="ECO:0000313" key="1">
    <source>
        <dbReference type="EMBL" id="KAL0489571.1"/>
    </source>
</evidence>
<organism evidence="1 2">
    <name type="scientific">Acrasis kona</name>
    <dbReference type="NCBI Taxonomy" id="1008807"/>
    <lineage>
        <taxon>Eukaryota</taxon>
        <taxon>Discoba</taxon>
        <taxon>Heterolobosea</taxon>
        <taxon>Tetramitia</taxon>
        <taxon>Eutetramitia</taxon>
        <taxon>Acrasidae</taxon>
        <taxon>Acrasis</taxon>
    </lineage>
</organism>
<dbReference type="Gene3D" id="1.25.40.20">
    <property type="entry name" value="Ankyrin repeat-containing domain"/>
    <property type="match status" value="1"/>
</dbReference>